<reference evidence="2 3" key="1">
    <citation type="submission" date="2017-02" db="EMBL/GenBank/DDBJ databases">
        <authorList>
            <person name="Peterson S.W."/>
        </authorList>
    </citation>
    <scope>NUCLEOTIDE SEQUENCE [LARGE SCALE GENOMIC DNA]</scope>
    <source>
        <strain evidence="2 3">ATCC 27749</strain>
    </source>
</reference>
<dbReference type="InterPro" id="IPR010033">
    <property type="entry name" value="HAD_SF_ppase_IIIC"/>
</dbReference>
<protein>
    <submittedName>
        <fullName evidence="2">HAD-superfamily phosphatase, subfamily IIIC/FkbH-like domain-containing protein</fullName>
    </submittedName>
</protein>
<name>A0A1T4WZS9_9FIRM</name>
<feature type="domain" description="BF1531-like N-terminal" evidence="1">
    <location>
        <begin position="35"/>
        <end position="231"/>
    </location>
</feature>
<gene>
    <name evidence="2" type="ORF">SAMN02745178_01219</name>
</gene>
<dbReference type="EMBL" id="FUYF01000005">
    <property type="protein sequence ID" value="SKA82804.1"/>
    <property type="molecule type" value="Genomic_DNA"/>
</dbReference>
<dbReference type="Gene3D" id="3.40.50.1000">
    <property type="entry name" value="HAD superfamily/HAD-like"/>
    <property type="match status" value="1"/>
</dbReference>
<proteinExistence type="predicted"/>
<dbReference type="InterPro" id="IPR023214">
    <property type="entry name" value="HAD_sf"/>
</dbReference>
<dbReference type="Pfam" id="PF21211">
    <property type="entry name" value="FkbH_N"/>
    <property type="match status" value="1"/>
</dbReference>
<evidence type="ECO:0000313" key="3">
    <source>
        <dbReference type="Proteomes" id="UP000190286"/>
    </source>
</evidence>
<keyword evidence="3" id="KW-1185">Reference proteome</keyword>
<dbReference type="NCBIfam" id="TIGR01681">
    <property type="entry name" value="HAD-SF-IIIC"/>
    <property type="match status" value="1"/>
</dbReference>
<sequence>MDCFHYPLDTETLLRKKRKLRRELLARNPHPLHKKIAILGGSTTNEVADQLGLFLLQYGIEAEFYQSEYAQYWQDAMFGTPELDDFHPDVIYIHTNWRNLTALPTTADSEAAIDAMLDEQYAHFETMWQALEQKFACPVIQNNFDRPNFRLMGNRDIWDPHGRSNFISRLNQKFYAYAASHEHFYINDIDYLSADYGLTAWGDAFFWHMYKYAICLDAIPSLANSVANIIKSLYGRNKKALVLDLDNTLWGGIVGDDGVDGLAIGPEVPEGQVYAEFQSYCKALKSIGVILAVDSKNDEANALAGLNHPDGVLRPDDFVAIKANWDPKDLNLKAIASELNLGADSFVFADDNPAERAIVAAQVPGVAVPALDGAENYIKTLDHGGYFEVTALSKEDLKKTELYHQNAERAKAQAAFADYGQYLDSLEMTATIKGFEPLYIQRIAQLTNKSNQFNLTTLRCSEDDIRAMAGDKNDLCLCGKLVDKFGDNGIVTVVAGRQQGDVLDLTLWLMSCRVLKRGMEDAMMDTVVAEAAARGVKTIVGHYYPTAKNAMVREFYAQYDFTKTAEDADGNTEWTLDVAAYTPKHPHMKIER</sequence>
<dbReference type="SUPFAM" id="SSF56784">
    <property type="entry name" value="HAD-like"/>
    <property type="match status" value="1"/>
</dbReference>
<dbReference type="RefSeq" id="WP_078784184.1">
    <property type="nucleotide sequence ID" value="NZ_CAKVQS010000007.1"/>
</dbReference>
<dbReference type="Proteomes" id="UP000190286">
    <property type="component" value="Unassembled WGS sequence"/>
</dbReference>
<dbReference type="GeneID" id="93337695"/>
<dbReference type="InterPro" id="IPR036514">
    <property type="entry name" value="SGNH_hydro_sf"/>
</dbReference>
<accession>A0A1T4WZS9</accession>
<dbReference type="InterPro" id="IPR049369">
    <property type="entry name" value="BF1531-like_N"/>
</dbReference>
<dbReference type="InterPro" id="IPR010037">
    <property type="entry name" value="FkbH_domain"/>
</dbReference>
<dbReference type="InterPro" id="IPR036412">
    <property type="entry name" value="HAD-like_sf"/>
</dbReference>
<dbReference type="AlphaFoldDB" id="A0A1T4WZS9"/>
<dbReference type="OrthoDB" id="323926at2"/>
<organism evidence="2 3">
    <name type="scientific">Gemmiger formicilis</name>
    <dbReference type="NCBI Taxonomy" id="745368"/>
    <lineage>
        <taxon>Bacteria</taxon>
        <taxon>Bacillati</taxon>
        <taxon>Bacillota</taxon>
        <taxon>Clostridia</taxon>
        <taxon>Eubacteriales</taxon>
        <taxon>Gemmiger</taxon>
    </lineage>
</organism>
<evidence type="ECO:0000259" key="1">
    <source>
        <dbReference type="Pfam" id="PF21211"/>
    </source>
</evidence>
<dbReference type="STRING" id="745368.SAMN02745178_01219"/>
<evidence type="ECO:0000313" key="2">
    <source>
        <dbReference type="EMBL" id="SKA82804.1"/>
    </source>
</evidence>
<dbReference type="NCBIfam" id="TIGR01686">
    <property type="entry name" value="FkbH"/>
    <property type="match status" value="1"/>
</dbReference>
<dbReference type="Gene3D" id="3.40.50.1110">
    <property type="entry name" value="SGNH hydrolase"/>
    <property type="match status" value="1"/>
</dbReference>